<dbReference type="PROSITE" id="PS51186">
    <property type="entry name" value="GNAT"/>
    <property type="match status" value="1"/>
</dbReference>
<proteinExistence type="predicted"/>
<dbReference type="InterPro" id="IPR016181">
    <property type="entry name" value="Acyl_CoA_acyltransferase"/>
</dbReference>
<dbReference type="Gene3D" id="3.40.630.30">
    <property type="match status" value="1"/>
</dbReference>
<feature type="domain" description="N-acetyltransferase" evidence="1">
    <location>
        <begin position="1"/>
        <end position="149"/>
    </location>
</feature>
<reference evidence="2" key="1">
    <citation type="submission" date="2019-08" db="EMBL/GenBank/DDBJ databases">
        <authorList>
            <person name="Kucharzyk K."/>
            <person name="Murdoch R.W."/>
            <person name="Higgins S."/>
            <person name="Loffler F."/>
        </authorList>
    </citation>
    <scope>NUCLEOTIDE SEQUENCE</scope>
</reference>
<accession>A0A644VFS7</accession>
<name>A0A644VFS7_9ZZZZ</name>
<gene>
    <name evidence="2" type="ORF">SDC9_36234</name>
</gene>
<protein>
    <recommendedName>
        <fullName evidence="1">N-acetyltransferase domain-containing protein</fullName>
    </recommendedName>
</protein>
<dbReference type="AlphaFoldDB" id="A0A644VFS7"/>
<dbReference type="Pfam" id="PF13527">
    <property type="entry name" value="Acetyltransf_9"/>
    <property type="match status" value="1"/>
</dbReference>
<dbReference type="GO" id="GO:0016747">
    <property type="term" value="F:acyltransferase activity, transferring groups other than amino-acyl groups"/>
    <property type="evidence" value="ECO:0007669"/>
    <property type="project" value="InterPro"/>
</dbReference>
<dbReference type="CDD" id="cd04301">
    <property type="entry name" value="NAT_SF"/>
    <property type="match status" value="1"/>
</dbReference>
<dbReference type="InterPro" id="IPR000182">
    <property type="entry name" value="GNAT_dom"/>
</dbReference>
<sequence length="290" mass="33492">MDIRKATIQDREAIFKIWLSCFTDDQDYINDYLDYCFPYTTTLLLGNKSEGDVSVISILPSYFNSGNISHRGAYLYGVGTLPEFRGHSYSMHLINYGIELLKNEGIEYFLVKPATDTLFSLYRKFGFNKDLFSENILISSKFKEIKENERVIEDIPFSDFSDFYNERENLLSNSSFLWPKDILSYSIKEILERNGFLIKDSISGNFCIGYPSENGFILDVLETTADIDSFTEIFGKELDIRYPQAKNWRISYPPKTGVESSTRSLSALIMELTPNIFSYCDNYKLSLPME</sequence>
<dbReference type="EMBL" id="VSSQ01000297">
    <property type="protein sequence ID" value="MPL90188.1"/>
    <property type="molecule type" value="Genomic_DNA"/>
</dbReference>
<evidence type="ECO:0000313" key="2">
    <source>
        <dbReference type="EMBL" id="MPL90188.1"/>
    </source>
</evidence>
<evidence type="ECO:0000259" key="1">
    <source>
        <dbReference type="PROSITE" id="PS51186"/>
    </source>
</evidence>
<comment type="caution">
    <text evidence="2">The sequence shown here is derived from an EMBL/GenBank/DDBJ whole genome shotgun (WGS) entry which is preliminary data.</text>
</comment>
<dbReference type="SUPFAM" id="SSF55729">
    <property type="entry name" value="Acyl-CoA N-acyltransferases (Nat)"/>
    <property type="match status" value="1"/>
</dbReference>
<organism evidence="2">
    <name type="scientific">bioreactor metagenome</name>
    <dbReference type="NCBI Taxonomy" id="1076179"/>
    <lineage>
        <taxon>unclassified sequences</taxon>
        <taxon>metagenomes</taxon>
        <taxon>ecological metagenomes</taxon>
    </lineage>
</organism>